<feature type="region of interest" description="Disordered" evidence="2">
    <location>
        <begin position="374"/>
        <end position="417"/>
    </location>
</feature>
<feature type="compositionally biased region" description="Polar residues" evidence="2">
    <location>
        <begin position="374"/>
        <end position="388"/>
    </location>
</feature>
<evidence type="ECO:0000259" key="3">
    <source>
        <dbReference type="PROSITE" id="PS50089"/>
    </source>
</evidence>
<organism evidence="4">
    <name type="scientific">Fonticula alba</name>
    <name type="common">Slime mold</name>
    <dbReference type="NCBI Taxonomy" id="691883"/>
    <lineage>
        <taxon>Eukaryota</taxon>
        <taxon>Rotosphaerida</taxon>
        <taxon>Fonticulaceae</taxon>
        <taxon>Fonticula</taxon>
    </lineage>
</organism>
<proteinExistence type="predicted"/>
<feature type="compositionally biased region" description="Pro residues" evidence="2">
    <location>
        <begin position="46"/>
        <end position="55"/>
    </location>
</feature>
<dbReference type="AlphaFoldDB" id="A0A058ZFB1"/>
<dbReference type="InterPro" id="IPR001841">
    <property type="entry name" value="Znf_RING"/>
</dbReference>
<dbReference type="GeneID" id="20524948"/>
<dbReference type="Pfam" id="PF13923">
    <property type="entry name" value="zf-C3HC4_2"/>
    <property type="match status" value="1"/>
</dbReference>
<feature type="compositionally biased region" description="Pro residues" evidence="2">
    <location>
        <begin position="236"/>
        <end position="245"/>
    </location>
</feature>
<protein>
    <recommendedName>
        <fullName evidence="3">RING-type domain-containing protein</fullName>
    </recommendedName>
</protein>
<dbReference type="InterPro" id="IPR052443">
    <property type="entry name" value="E3_ubiq-ligase_RNF220-like"/>
</dbReference>
<keyword evidence="1" id="KW-0862">Zinc</keyword>
<dbReference type="PANTHER" id="PTHR13459:SF1">
    <property type="entry name" value="E3 UBIQUITIN-PROTEIN LIGASE RNF220 ISOFORM X1"/>
    <property type="match status" value="1"/>
</dbReference>
<dbReference type="InterPro" id="IPR013083">
    <property type="entry name" value="Znf_RING/FYVE/PHD"/>
</dbReference>
<dbReference type="PANTHER" id="PTHR13459">
    <property type="entry name" value="E3 UBIQUITIN-PROTEIN LIGASE RNF220 ISOFORM X1"/>
    <property type="match status" value="1"/>
</dbReference>
<dbReference type="Proteomes" id="UP000030693">
    <property type="component" value="Unassembled WGS sequence"/>
</dbReference>
<gene>
    <name evidence="4" type="ORF">H696_00223</name>
</gene>
<dbReference type="GO" id="GO:0016567">
    <property type="term" value="P:protein ubiquitination"/>
    <property type="evidence" value="ECO:0007669"/>
    <property type="project" value="TreeGrafter"/>
</dbReference>
<feature type="region of interest" description="Disordered" evidence="2">
    <location>
        <begin position="194"/>
        <end position="262"/>
    </location>
</feature>
<feature type="compositionally biased region" description="Low complexity" evidence="2">
    <location>
        <begin position="23"/>
        <end position="45"/>
    </location>
</feature>
<dbReference type="OrthoDB" id="6270329at2759"/>
<keyword evidence="5" id="KW-1185">Reference proteome</keyword>
<dbReference type="GO" id="GO:0061630">
    <property type="term" value="F:ubiquitin protein ligase activity"/>
    <property type="evidence" value="ECO:0007669"/>
    <property type="project" value="TreeGrafter"/>
</dbReference>
<dbReference type="SUPFAM" id="SSF57850">
    <property type="entry name" value="RING/U-box"/>
    <property type="match status" value="1"/>
</dbReference>
<evidence type="ECO:0000313" key="5">
    <source>
        <dbReference type="Proteomes" id="UP000030693"/>
    </source>
</evidence>
<dbReference type="RefSeq" id="XP_009492342.1">
    <property type="nucleotide sequence ID" value="XM_009494067.1"/>
</dbReference>
<feature type="domain" description="RING-type" evidence="3">
    <location>
        <begin position="614"/>
        <end position="653"/>
    </location>
</feature>
<dbReference type="EMBL" id="KB932201">
    <property type="protein sequence ID" value="KCV72641.1"/>
    <property type="molecule type" value="Genomic_DNA"/>
</dbReference>
<reference evidence="4" key="1">
    <citation type="submission" date="2013-04" db="EMBL/GenBank/DDBJ databases">
        <title>The Genome Sequence of Fonticula alba ATCC 38817.</title>
        <authorList>
            <consortium name="The Broad Institute Genomics Platform"/>
            <person name="Russ C."/>
            <person name="Cuomo C."/>
            <person name="Burger G."/>
            <person name="Gray M.W."/>
            <person name="Holland P.W.H."/>
            <person name="King N."/>
            <person name="Lang F.B.F."/>
            <person name="Roger A.J."/>
            <person name="Ruiz-Trillo I."/>
            <person name="Brown M."/>
            <person name="Walker B."/>
            <person name="Young S."/>
            <person name="Zeng Q."/>
            <person name="Gargeya S."/>
            <person name="Fitzgerald M."/>
            <person name="Haas B."/>
            <person name="Abouelleil A."/>
            <person name="Allen A.W."/>
            <person name="Alvarado L."/>
            <person name="Arachchi H.M."/>
            <person name="Berlin A.M."/>
            <person name="Chapman S.B."/>
            <person name="Gainer-Dewar J."/>
            <person name="Goldberg J."/>
            <person name="Griggs A."/>
            <person name="Gujja S."/>
            <person name="Hansen M."/>
            <person name="Howarth C."/>
            <person name="Imamovic A."/>
            <person name="Ireland A."/>
            <person name="Larimer J."/>
            <person name="McCowan C."/>
            <person name="Murphy C."/>
            <person name="Pearson M."/>
            <person name="Poon T.W."/>
            <person name="Priest M."/>
            <person name="Roberts A."/>
            <person name="Saif S."/>
            <person name="Shea T."/>
            <person name="Sisk P."/>
            <person name="Sykes S."/>
            <person name="Wortman J."/>
            <person name="Nusbaum C."/>
            <person name="Birren B."/>
        </authorList>
    </citation>
    <scope>NUCLEOTIDE SEQUENCE [LARGE SCALE GENOMIC DNA]</scope>
    <source>
        <strain evidence="4">ATCC 38817</strain>
    </source>
</reference>
<dbReference type="PROSITE" id="PS50089">
    <property type="entry name" value="ZF_RING_2"/>
    <property type="match status" value="1"/>
</dbReference>
<name>A0A058ZFB1_FONAL</name>
<feature type="compositionally biased region" description="Polar residues" evidence="2">
    <location>
        <begin position="406"/>
        <end position="417"/>
    </location>
</feature>
<evidence type="ECO:0000313" key="4">
    <source>
        <dbReference type="EMBL" id="KCV72641.1"/>
    </source>
</evidence>
<accession>A0A058ZFB1</accession>
<evidence type="ECO:0000256" key="2">
    <source>
        <dbReference type="SAM" id="MobiDB-lite"/>
    </source>
</evidence>
<feature type="region of interest" description="Disordered" evidence="2">
    <location>
        <begin position="103"/>
        <end position="143"/>
    </location>
</feature>
<dbReference type="Gene3D" id="3.30.40.10">
    <property type="entry name" value="Zinc/RING finger domain, C3HC4 (zinc finger)"/>
    <property type="match status" value="1"/>
</dbReference>
<dbReference type="GO" id="GO:0008270">
    <property type="term" value="F:zinc ion binding"/>
    <property type="evidence" value="ECO:0007669"/>
    <property type="project" value="UniProtKB-KW"/>
</dbReference>
<keyword evidence="1" id="KW-0479">Metal-binding</keyword>
<feature type="region of interest" description="Disordered" evidence="2">
    <location>
        <begin position="317"/>
        <end position="345"/>
    </location>
</feature>
<keyword evidence="1" id="KW-0863">Zinc-finger</keyword>
<feature type="region of interest" description="Disordered" evidence="2">
    <location>
        <begin position="1"/>
        <end position="64"/>
    </location>
</feature>
<evidence type="ECO:0000256" key="1">
    <source>
        <dbReference type="PROSITE-ProRule" id="PRU00175"/>
    </source>
</evidence>
<sequence length="666" mass="68517">MEGEHAPLVVPLGLKVEDGQPVAATTPAAEAAAGQESPARASPMGSPAPGPPVPGSPSGSSSPSEQYRCLICNKYLSNDQKLVHHYHHERFTVANALRETLSAPDNNALTPPPAAADPPRRRLRSSFVSSNPSSEAAPAVQSPLSEAELASRAHLAGKVLSNVRTRRAQRNAALGLEGGAFPAICPEVLALQQHQPASGAEPTPKRRRAPVHNSTASSPSSRSGGGVLSGSSAPATPSPVRPEPVPTGDAARRRGASAASSATITYESEFLTTAVRHCPSCNQPFPPEATSFTINDHIDICLETFAAVEAASAAAADAAPPAPTGDPASEMATESPPSPLSPSSSMDVVHIVLPSDRGQQPRFFERMLPPVTTLQTPSAARGQEGSTRSSASAASDCESDVDISLDDTSASPYGPSQYSQMDLVAARAAMRGPSARAGPAGTSQRRGSLLAAMDPTVSSILSDLGGVINDDTFLDAVVASSAVPAVATTPGRRSADESTDNLADQAALAAAAEDARRVGIISSDRVLEAAVRASRTDPPPAGPLGPARSALDLLSVPASGGPAPADLDPTRLLAVVAHLKRHIADLAAAGHSMRHAAAQVTGSSAQPQDQGACCLICLCAFDRPLVSIVCWHIHCEGCWMNALGQKRLCPQCSVITAATDLRRVYI</sequence>